<dbReference type="PROSITE" id="PS50093">
    <property type="entry name" value="PKD"/>
    <property type="match status" value="10"/>
</dbReference>
<gene>
    <name evidence="4" type="ORF">N7E81_16455</name>
</gene>
<sequence length="5320" mass="560267">MLKYLLGLTAVLFAASTSFAQSAEFYTNLTNNQNCGATSVNFTLTDETGITSFDIDFGNGEIDTGLTPSGDANADAGTSYLNPGNYTVTLTINGGSTSSSEVITIFAKPEPEFEIINNTATSCIDESFTVDFDYTGTVPTGGGEIVKWNWDFGDMTDPIELLAADGNNGDISYTYSTYGTFNVLVNVVDVNGCTESFFIPLAVSLYPEPTADFDIAYADENCSFPLTLNLTNNSTDELDDISQYSWTITDTNTSSVVATSTVENPDLVLNSAGNYDITLEVKTSKGGCTDESTQSVSFVNNTSSFTEDAVETCEGGTINFTNTSTDGLGGIPNAYFWQFGDGTDSNEENPSHTYTDASGSPYTVSLQVTFSNGCKETVTMTDLITINPGVALTLTTDKDELCDTTPVTFTTTGGADTYSWDFDYDGITPNFDQQSTTENIQYAYLAEGEYDVYVSAQTSDGCSSSTLLSDQAGNPTIKVEFPKPVFEITDGQQGCIDPTPTTADFDATLSSNSYPTGSNLITNYAWDFNDDNSVDQSGSSPLANDIIFDQEGRYDVRLTITTETGCLATIVYEDTVMRGYTPQASFDITSPTTLCVNDAVSVQNTSIPNGATLTPIDSLVWDWGDGSTTTGTPAQVGTSGHVYDDDTQSTDPTEYVITLYAYSNGCEDISASQSIEINLPIARFDYPNIGNCFPGVGIDFDASDSEGVDEYRWDFGDGSYYPGPTSAEYTTGSDPTFIGHRFTKLGEFTVSLYVKNNSSGCEDYFSSLIPVTFGTPRFSTVDVEVCKDDEEVIFTNTSLSYASNPSYSWDFGDGATPATFDGETPPAVTYATTGLKTITLTMDENNGCNIKQEQKTAYIDVRGPVASFTELSDNTDDDYQCLDPEESIAFTSTSNASTSAQQPDDNENTNIGWSWNFGASATPSTTDATDESSIDVRYNTPGQKDVSLTVTDDWGCTDTMLAEKEINIPNPTAAFSYASGNLCTGEDLLVTNESTTDGLTTLVSYQWSTDADGTITAPTSADPGIITYATAGTKTLTLITTDDKGCENSVAQAFEVYTADASFTDDGDGGCAVATINFTDTSSPDAGIVAWHWDFGDSFGGTSNEQNPTYSYVYPGTYDVVLTTTSAGGCEATSSIETLTVAGPVYDDFTFTPLDGCLGDTETDIEVTFTVVGMDNVKILRIDFGDGSPVYEESFADPDNPPSPHDVVYSYNRRGLFQPKLILEDDPNNPESCGKFIFTTDNEINISEDPQPVFSSTAISNESCEDITVDFEDITQESGGLIDDRFEIVSWAWDFGGDGNSTDQNPSHAFSSAGDYDVTLTVTTSVGCTGTTSQTITVDPGLNDTSVASDESICAGDTPTLDGQAASGGNGAYAYLWETSTNQTNWTDASGTNDGEDYTVAATDPTSQTTDYYRRKTTSVNCEIYGPTYSVKTDPTTIAGTLDTDANECFGNNSNTLILSGYRGAILEWQSSPDNFVSTTTTIANTSAEYSYTDITETTYYRVSVQSGTCPGAFSNVVTISVQDEITGNVISPASVDICSDNDPAAITPSAAAGGDGNFTYQWQESTDDTNFTDIGGATSESYDPGLLTTTTYYRRVVTSTGTIACAVISNSIVINVTPVPDTGLTVTSPDVCDDEDAIITIENSQNGYTYDVLNVDAGNANVGSGTGNDGTLNITVLEGNLPDGESVFNYVINVSLDACTDDEFPAGSLQINAIPTLTLGVTDLGNRCAGDDQTVTISGAQSGYTYDIQDTDNSNHIVASGTGAAGDLDIVIPSSELPATGTFNYQIAVTNGACERVLDNSGSFDIIPIPDNSMAVSDPTVCKENPSPTVEITINPTYADVFYQVREDLGDVDVAAAQEGNGGTLTFVIPVPDATTLYNILATAEPIDGESNPCEGIELTDKSTVTIIPIPATDYTVSDPIICENEGDLTVNVSGSETDVNYYLRVKGDPTNLLTVAGTGSAFDFVLSPAPTADTDYEVVAQSAISSDLGFCAEYTLADESNVHVIPIPETSASILSVNDFEYCEEDAAGTPDLVFTVSNTEMGVNYTLRESVAMTDIETLAGNGSTIAFTGQTAPSVTTIYQVYAQADESSDAGLCSEYVLEDEGVVTVAPIPDKLVAAEDAFICIGDPGEIRINSPEAFVSYQLIRLGDLTPVGPPIATTNTDPIAFPIAIVTTTTYKIEATSTIVGGCDAVELDKEPVATIIPRPDASVDFTTPDDTYCDGTEITFSIETASGVSYQPYKDGVLFGSAISGSGATETFTDTPAESALYTVVATPIQQNSDGVNCGSIQLTDVVDITIVGPIVFNVQPTDQTLCSATDTEFVAAVENTGDGGSPDLQWQVDTGSGYGDITDDAIYTGSQTETLVIDNTAGLDGNSYQLVASIDACQVTSAPAVLNISALPNETGMSVSADDICLGEDVLVTVSGPNIADGDYTLHYQVSQDNTIPTTTVAVTFTGNVASFTIAGADLPNPGDISIFISEIDFTTGQSCGVSLLIETNVIIYPLPDATALGLTMESVCLGNDPTVNIDGSLITGEYIFTYDLNGDNTATGVNSSAVAIVNGVGSFGIAGGTLLSGTTTLTITDIAFTTDELCAIGEVNTSTTFDIIDAPDKTTPTFDPTPLYVCEGDAGEITMHDSELGVKYQLRDGTTNIGLPIPGNDGDIVFSVSPTADVTYNVVATSTKVSGTCNGVTLDNAPSAVVILTPASTLAVTSDIDKTCYGEPATISVANTQVGVTYQLQVNGTDVPGFTFAGTGSDESFAGTPSKSGTYTVSATPTQSNSDGATCPSVGLFDVVTIEVEGPIEITKQPESITLCTSETTNTFSADVVNNGAGGTPSFQWQSSPDNVTYSDLSNDAVYANTNTETLSILDNTGLSGTYYQLEITTSECSLVSDAALLTLTSIPDVTDLIISTDNICIGSDLLVSIAGNLVDATYLMTYTVTGSNLVSPTQKIVTINSGDGSGSFSIASDKFTNTGAGVVSITKIDYTGGEHCSVLNVFANSSFEVEPVPDVGGVDVSIPDICLGADANITVNGSLTDGVYQFVYDLSGDNVATDQTEDLIVSAGTGTAIIPAAQLTNAGTTTVVFKDIYYNTGEKCNTIITSMYAQDFAVVADPTLTTETLNDPTICVGEALSIELSNYQTGVDYYITRNSDDVQVSEIRNASDDMGGLLVFAISPTPTVSTTYNLVGYANTTGETCTPVELTTTDATVVPIPDTGLTVDASDNDICESEGVTITVNGTDPEVIYQLQADKVNVPGATIQEATPGNYDFPEQFPTSTTTYRVTATPFVGGAATCDTQLLADTEEVTVDGPITINTQPIDVVACTGETVAFTSNISVPSGSIAYQWQENDGGTFQDVSDDAFYSGATTPTLTISNISAQNGYKYRLSITTAACSAVLTDEATLQITPTPPNPVDFAPFTIADVCEGTDATVDFGSNLTEGSYQFTYSLTNNTNQDVIVAVDGSGNGQFIISNTLLTDITNYTVTVLNVGASVGTCEQTNINTPVTNSFDVLAIPVTSNLQVTIDNICNYTTDATVAITGELEAGIYDITYDLAGANIATDQIANDVSINASGEGTFLISSGDLPNTGNTIVTLTEVAQSDGSCPVIGLDVSDNFHRTPAPNTTNQVLSQPVFCEGENFDITMTNSQLQVNYQLRDAAVSNVGALVPGTGGKITFAGVTTGAGVYTVEAIPNPVATVTPVCTSSILTATSTATEIPAPDNSLVVTTDDADNIVCDGDAVLLTVESSQAEIWYDLYDNTNPEDPQLIGGLLGTNGNITATVTPTTDPTIYLIQATPNVLNSNGVQCTTLDLTTEPSIQVRGPLTINNQPADYIVCGETAEFSIDVDNTGFGTVTYQWYRLDDADLMTPILLSDAGDFNNTTTATLNIITNASTYSADQFYVEMQIDGECPQNSETATLSATSLPVTTGMTATVADICLGSRATVNLTSSLVAGSYNFTYNLGGANSATDQVATNIVINATGTGLFRIPEASLALDGTTAITITAVSYAGGAGCVSSGLSVLDLFDVEPLPETSTLAVTVENTCLKEDATATIASNLIDGAYTISYTLSGANTGNYDVVANLTNSDGSGSFTIPKIRVSQAGTTTLTVTDIQFNNGQACSTSGTLSTDDFDMEALPNVSAMTLAVANVCESEDATVMLNSSLDMGDYTMSYILYGSNAYANTEVVSIDASGNGTIIIPTAELTTAGDMTISIQSIATTQGNLCSQSGLAINANFTVEDLPNTAGLTLLIDDTCQGESTTVILTSNLVDGDYELTYRLFGANSTIVKTIVAKVVSGNGNISFTLPGTWLPHAGLTNIGISAIEFTDGQQCSVSEDFQGSFNVEALPATDDLTLAADNTCLGDPTQVQGTSTSLVDDTYLLTYNLSGANVSSDHTIAVAVTSGDFNFEIPASQLTLPGANVIRITNIELQSGLNCGSSAATISAAFDVNEAPDVSGVTWTVESPMCRNNAPLLTIGGLEASTYYSITFDKNGTETTEMITTDGSGSSDLTTDVLIADGTYELISVSFDDGDTQCNSSLTRSATSDVGCAPISQDATVEGIEDNLTVFFNHDFYFEDPDNDALKGVVITTLPSKGLLFYSGVVVTMADVVTKTTYPQRNLFRYFPSFDGNGAPFDSFTFKVRDVSGDVDTEYSVADYTMSINIISQEDAPTVSDVLKTTQEETTLTFAASDFTASYSDTEGDPLLEIKFNDLPTVEGTLKLNGSSIVADQSIPLAQANLITFDPATNIIGEVRFKWWGSDGSSYSQEPADVIITVEPVNDAPIAIDDFNNVNGTNAVSGDVSLNDYDPEGNDLAFMLVTPPENGILTFNTNGTYTYVANSGYNGNDTFTYQVCDLPPAPQASLCDEGLVTIAVTAILLDTDHDGILDIIEVGPDPSNPIDTDGDGSPDYNDKDADNDGIADFFEYKTDNFGIGGRVNAPANVLIPRDSDGDGTPDYLDSDSDNDGALDMEESGNGLPVGTDSDGDGIDDAFEDPSGSSNNLSRNPRDTDGDGIPDYTDDDDDNDSILTINEDLDKNGSPIGEDTDGDGIENYRDNDDDNDLVLTINEDIDGDGNPLDDDTDGDGIVNYLDDDDDGDTVLTRDEDINVNGLLVLETYPWFNDDGTWAAADGDPRNDDTDLDGIPNYLDEDDDADGILTKDEDVNGNGDPKDDDEDGDTKPNYLDNSDDEDGDGLPDIEECSQGDSPTGCDCDNDGIPNFIDAYDDCGGASLQIPNVFTPNGDGSNDTWRIPLIDDPLYANNTVQIFNRWGSKVYEADNYENANVVFDGTANSGLVPGGEELPDGTYFYIVTLKDQGESLSGYVVIKR</sequence>
<dbReference type="SUPFAM" id="SSF49299">
    <property type="entry name" value="PKD domain"/>
    <property type="match status" value="12"/>
</dbReference>
<dbReference type="SMART" id="SM00089">
    <property type="entry name" value="PKD"/>
    <property type="match status" value="12"/>
</dbReference>
<feature type="region of interest" description="Disordered" evidence="1">
    <location>
        <begin position="4885"/>
        <end position="4910"/>
    </location>
</feature>
<evidence type="ECO:0000313" key="4">
    <source>
        <dbReference type="EMBL" id="UXX78947.1"/>
    </source>
</evidence>
<name>A0ABY6CYF7_9BACT</name>
<dbReference type="Gene3D" id="2.60.40.2700">
    <property type="match status" value="1"/>
</dbReference>
<feature type="region of interest" description="Disordered" evidence="1">
    <location>
        <begin position="5121"/>
        <end position="5201"/>
    </location>
</feature>
<dbReference type="Gene3D" id="4.10.1080.10">
    <property type="entry name" value="TSP type-3 repeat"/>
    <property type="match status" value="2"/>
</dbReference>
<feature type="domain" description="PKD" evidence="3">
    <location>
        <begin position="1059"/>
        <end position="1135"/>
    </location>
</feature>
<feature type="domain" description="PKD" evidence="3">
    <location>
        <begin position="883"/>
        <end position="955"/>
    </location>
</feature>
<dbReference type="CDD" id="cd00146">
    <property type="entry name" value="PKD"/>
    <property type="match status" value="4"/>
</dbReference>
<feature type="domain" description="PKD" evidence="3">
    <location>
        <begin position="1289"/>
        <end position="1338"/>
    </location>
</feature>
<dbReference type="Pfam" id="PF00801">
    <property type="entry name" value="PKD"/>
    <property type="match status" value="1"/>
</dbReference>
<keyword evidence="2" id="KW-0732">Signal</keyword>
<evidence type="ECO:0000256" key="1">
    <source>
        <dbReference type="SAM" id="MobiDB-lite"/>
    </source>
</evidence>
<dbReference type="Pfam" id="PF18911">
    <property type="entry name" value="PKD_4"/>
    <property type="match status" value="5"/>
</dbReference>
<feature type="region of interest" description="Disordered" evidence="1">
    <location>
        <begin position="891"/>
        <end position="911"/>
    </location>
</feature>
<dbReference type="InterPro" id="IPR000601">
    <property type="entry name" value="PKD_dom"/>
</dbReference>
<protein>
    <submittedName>
        <fullName evidence="4">PKD domain-containing protein</fullName>
    </submittedName>
</protein>
<evidence type="ECO:0000313" key="5">
    <source>
        <dbReference type="Proteomes" id="UP001062165"/>
    </source>
</evidence>
<reference evidence="4" key="1">
    <citation type="submission" date="2022-10" db="EMBL/GenBank/DDBJ databases">
        <title>Comparative genomics and taxonomic characterization of three novel marine species of genus Reichenbachiella exhibiting antioxidant and polysaccharide degradation activities.</title>
        <authorList>
            <person name="Muhammad N."/>
            <person name="Lee Y.-J."/>
            <person name="Ko J."/>
            <person name="Kim S.-G."/>
        </authorList>
    </citation>
    <scope>NUCLEOTIDE SEQUENCE</scope>
    <source>
        <strain evidence="4">Wsw4-B4</strain>
    </source>
</reference>
<feature type="domain" description="PKD" evidence="3">
    <location>
        <begin position="330"/>
        <end position="366"/>
    </location>
</feature>
<feature type="chain" id="PRO_5046015140" evidence="2">
    <location>
        <begin position="21"/>
        <end position="5320"/>
    </location>
</feature>
<accession>A0ABY6CYF7</accession>
<dbReference type="Proteomes" id="UP001062165">
    <property type="component" value="Chromosome"/>
</dbReference>
<dbReference type="NCBIfam" id="TIGR04131">
    <property type="entry name" value="Bac_Flav_CTERM"/>
    <property type="match status" value="1"/>
</dbReference>
<feature type="domain" description="PKD" evidence="3">
    <location>
        <begin position="388"/>
        <end position="466"/>
    </location>
</feature>
<dbReference type="InterPro" id="IPR028974">
    <property type="entry name" value="TSP_type-3_rpt"/>
</dbReference>
<feature type="compositionally biased region" description="Acidic residues" evidence="1">
    <location>
        <begin position="5178"/>
        <end position="5194"/>
    </location>
</feature>
<evidence type="ECO:0000259" key="3">
    <source>
        <dbReference type="PROSITE" id="PS50093"/>
    </source>
</evidence>
<dbReference type="Pfam" id="PF17803">
    <property type="entry name" value="Cadherin_4"/>
    <property type="match status" value="2"/>
</dbReference>
<feature type="domain" description="PKD" evidence="3">
    <location>
        <begin position="806"/>
        <end position="847"/>
    </location>
</feature>
<feature type="domain" description="PKD" evidence="3">
    <location>
        <begin position="516"/>
        <end position="576"/>
    </location>
</feature>
<evidence type="ECO:0000256" key="2">
    <source>
        <dbReference type="SAM" id="SignalP"/>
    </source>
</evidence>
<dbReference type="InterPro" id="IPR013783">
    <property type="entry name" value="Ig-like_fold"/>
</dbReference>
<feature type="domain" description="PKD" evidence="3">
    <location>
        <begin position="142"/>
        <end position="192"/>
    </location>
</feature>
<organism evidence="4 5">
    <name type="scientific">Reichenbachiella carrageenanivorans</name>
    <dbReference type="NCBI Taxonomy" id="2979869"/>
    <lineage>
        <taxon>Bacteria</taxon>
        <taxon>Pseudomonadati</taxon>
        <taxon>Bacteroidota</taxon>
        <taxon>Cytophagia</taxon>
        <taxon>Cytophagales</taxon>
        <taxon>Reichenbachiellaceae</taxon>
        <taxon>Reichenbachiella</taxon>
    </lineage>
</organism>
<dbReference type="InterPro" id="IPR026341">
    <property type="entry name" value="T9SS_type_B"/>
</dbReference>
<keyword evidence="5" id="KW-1185">Reference proteome</keyword>
<feature type="compositionally biased region" description="Acidic residues" evidence="1">
    <location>
        <begin position="5004"/>
        <end position="5018"/>
    </location>
</feature>
<dbReference type="Pfam" id="PF13585">
    <property type="entry name" value="CHU_C"/>
    <property type="match status" value="1"/>
</dbReference>
<feature type="domain" description="PKD" evidence="3">
    <location>
        <begin position="39"/>
        <end position="93"/>
    </location>
</feature>
<feature type="compositionally biased region" description="Acidic residues" evidence="1">
    <location>
        <begin position="4951"/>
        <end position="4965"/>
    </location>
</feature>
<proteinExistence type="predicted"/>
<feature type="signal peptide" evidence="2">
    <location>
        <begin position="1"/>
        <end position="20"/>
    </location>
</feature>
<feature type="compositionally biased region" description="Low complexity" evidence="1">
    <location>
        <begin position="891"/>
        <end position="900"/>
    </location>
</feature>
<dbReference type="RefSeq" id="WP_263050691.1">
    <property type="nucleotide sequence ID" value="NZ_CP106735.1"/>
</dbReference>
<dbReference type="EMBL" id="CP106735">
    <property type="protein sequence ID" value="UXX78947.1"/>
    <property type="molecule type" value="Genomic_DNA"/>
</dbReference>
<dbReference type="Gene3D" id="2.60.40.10">
    <property type="entry name" value="Immunoglobulins"/>
    <property type="match status" value="13"/>
</dbReference>
<dbReference type="InterPro" id="IPR040853">
    <property type="entry name" value="RapA2_cadherin-like"/>
</dbReference>
<dbReference type="InterPro" id="IPR035986">
    <property type="entry name" value="PKD_dom_sf"/>
</dbReference>
<feature type="domain" description="PKD" evidence="3">
    <location>
        <begin position="711"/>
        <end position="759"/>
    </location>
</feature>
<feature type="region of interest" description="Disordered" evidence="1">
    <location>
        <begin position="4937"/>
        <end position="5053"/>
    </location>
</feature>
<dbReference type="InterPro" id="IPR022409">
    <property type="entry name" value="PKD/Chitinase_dom"/>
</dbReference>
<feature type="compositionally biased region" description="Acidic residues" evidence="1">
    <location>
        <begin position="4976"/>
        <end position="4986"/>
    </location>
</feature>